<dbReference type="NCBIfam" id="NF005559">
    <property type="entry name" value="PRK07231.1"/>
    <property type="match status" value="1"/>
</dbReference>
<evidence type="ECO:0000256" key="1">
    <source>
        <dbReference type="ARBA" id="ARBA00006484"/>
    </source>
</evidence>
<evidence type="ECO:0000313" key="4">
    <source>
        <dbReference type="EMBL" id="SDO91162.1"/>
    </source>
</evidence>
<accession>A0A1H0NEL7</accession>
<dbReference type="Proteomes" id="UP000199341">
    <property type="component" value="Unassembled WGS sequence"/>
</dbReference>
<evidence type="ECO:0000256" key="2">
    <source>
        <dbReference type="ARBA" id="ARBA00023002"/>
    </source>
</evidence>
<dbReference type="GO" id="GO:0016616">
    <property type="term" value="F:oxidoreductase activity, acting on the CH-OH group of donors, NAD or NADP as acceptor"/>
    <property type="evidence" value="ECO:0007669"/>
    <property type="project" value="TreeGrafter"/>
</dbReference>
<dbReference type="RefSeq" id="WP_218136709.1">
    <property type="nucleotide sequence ID" value="NZ_FNIE01000014.1"/>
</dbReference>
<dbReference type="InterPro" id="IPR002347">
    <property type="entry name" value="SDR_fam"/>
</dbReference>
<comment type="similarity">
    <text evidence="1">Belongs to the short-chain dehydrogenases/reductases (SDR) family.</text>
</comment>
<feature type="domain" description="Ketoreductase" evidence="3">
    <location>
        <begin position="18"/>
        <end position="233"/>
    </location>
</feature>
<dbReference type="Gene3D" id="3.40.50.720">
    <property type="entry name" value="NAD(P)-binding Rossmann-like Domain"/>
    <property type="match status" value="1"/>
</dbReference>
<dbReference type="PRINTS" id="PR00080">
    <property type="entry name" value="SDRFAMILY"/>
</dbReference>
<dbReference type="GO" id="GO:0048038">
    <property type="term" value="F:quinone binding"/>
    <property type="evidence" value="ECO:0007669"/>
    <property type="project" value="TreeGrafter"/>
</dbReference>
<dbReference type="GO" id="GO:0006633">
    <property type="term" value="P:fatty acid biosynthetic process"/>
    <property type="evidence" value="ECO:0007669"/>
    <property type="project" value="TreeGrafter"/>
</dbReference>
<dbReference type="AlphaFoldDB" id="A0A1H0NEL7"/>
<dbReference type="PANTHER" id="PTHR42760">
    <property type="entry name" value="SHORT-CHAIN DEHYDROGENASES/REDUCTASES FAMILY MEMBER"/>
    <property type="match status" value="1"/>
</dbReference>
<name>A0A1H0NEL7_9ACTN</name>
<protein>
    <submittedName>
        <fullName evidence="4">2-deoxy-D-gluconate 3-dehydrogenase</fullName>
    </submittedName>
</protein>
<proteinExistence type="inferred from homology"/>
<dbReference type="SMART" id="SM00822">
    <property type="entry name" value="PKS_KR"/>
    <property type="match status" value="1"/>
</dbReference>
<keyword evidence="2" id="KW-0560">Oxidoreductase</keyword>
<dbReference type="FunFam" id="3.40.50.720:FF:000084">
    <property type="entry name" value="Short-chain dehydrogenase reductase"/>
    <property type="match status" value="1"/>
</dbReference>
<dbReference type="EMBL" id="FNIE01000014">
    <property type="protein sequence ID" value="SDO91162.1"/>
    <property type="molecule type" value="Genomic_DNA"/>
</dbReference>
<dbReference type="InterPro" id="IPR036291">
    <property type="entry name" value="NAD(P)-bd_dom_sf"/>
</dbReference>
<dbReference type="STRING" id="310781.SAMN05216259_11441"/>
<dbReference type="SUPFAM" id="SSF51735">
    <property type="entry name" value="NAD(P)-binding Rossmann-fold domains"/>
    <property type="match status" value="1"/>
</dbReference>
<reference evidence="4 5" key="1">
    <citation type="submission" date="2016-10" db="EMBL/GenBank/DDBJ databases">
        <authorList>
            <person name="de Groot N.N."/>
        </authorList>
    </citation>
    <scope>NUCLEOTIDE SEQUENCE [LARGE SCALE GENOMIC DNA]</scope>
    <source>
        <strain evidence="4 5">CGMCC 4.2022</strain>
    </source>
</reference>
<organism evidence="4 5">
    <name type="scientific">Actinacidiphila guanduensis</name>
    <dbReference type="NCBI Taxonomy" id="310781"/>
    <lineage>
        <taxon>Bacteria</taxon>
        <taxon>Bacillati</taxon>
        <taxon>Actinomycetota</taxon>
        <taxon>Actinomycetes</taxon>
        <taxon>Kitasatosporales</taxon>
        <taxon>Streptomycetaceae</taxon>
        <taxon>Actinacidiphila</taxon>
    </lineage>
</organism>
<evidence type="ECO:0000259" key="3">
    <source>
        <dbReference type="SMART" id="SM00822"/>
    </source>
</evidence>
<dbReference type="InterPro" id="IPR057326">
    <property type="entry name" value="KR_dom"/>
</dbReference>
<dbReference type="PRINTS" id="PR00081">
    <property type="entry name" value="GDHRDH"/>
</dbReference>
<dbReference type="PANTHER" id="PTHR42760:SF133">
    <property type="entry name" value="3-OXOACYL-[ACYL-CARRIER-PROTEIN] REDUCTASE"/>
    <property type="match status" value="1"/>
</dbReference>
<keyword evidence="5" id="KW-1185">Reference proteome</keyword>
<sequence length="262" mass="26411">MSGIGAAALRKPGVLAGQVALVTGAAGGIGAACAELLAEQGAFVVVADIAAEAAARTAERIAADGGAAEAACLDMAEVASVRAAVQGAAGRHGRLDILVNNAGIAVAKPLLEYTPQDWERQMAVNVTGTFFALQAAARIMVPQGTGRIVNVVSTAGFVSSSTPEAAYDVSKGAVRQLTVSAGAELAPYGVNVNGVAPGTIATPLTDQVLDTPQKRARAGEKIPRRRLGRPDDIAGAVAYLASPAADYVCGHVLVVDGGWLLY</sequence>
<gene>
    <name evidence="4" type="ORF">SAMN05216259_11441</name>
</gene>
<dbReference type="Pfam" id="PF13561">
    <property type="entry name" value="adh_short_C2"/>
    <property type="match status" value="1"/>
</dbReference>
<evidence type="ECO:0000313" key="5">
    <source>
        <dbReference type="Proteomes" id="UP000199341"/>
    </source>
</evidence>